<dbReference type="RefSeq" id="WP_382388819.1">
    <property type="nucleotide sequence ID" value="NZ_JBHLWI010000048.1"/>
</dbReference>
<gene>
    <name evidence="1" type="ORF">ACFFIP_16515</name>
</gene>
<name>A0ABV6FWN9_9BACT</name>
<protein>
    <submittedName>
        <fullName evidence="1">Uncharacterized protein</fullName>
    </submittedName>
</protein>
<evidence type="ECO:0000313" key="1">
    <source>
        <dbReference type="EMBL" id="MFC0264293.1"/>
    </source>
</evidence>
<dbReference type="EMBL" id="JBHLWI010000048">
    <property type="protein sequence ID" value="MFC0264293.1"/>
    <property type="molecule type" value="Genomic_DNA"/>
</dbReference>
<evidence type="ECO:0000313" key="2">
    <source>
        <dbReference type="Proteomes" id="UP001589797"/>
    </source>
</evidence>
<keyword evidence="2" id="KW-1185">Reference proteome</keyword>
<dbReference type="Proteomes" id="UP001589797">
    <property type="component" value="Unassembled WGS sequence"/>
</dbReference>
<proteinExistence type="predicted"/>
<reference evidence="1 2" key="1">
    <citation type="submission" date="2024-09" db="EMBL/GenBank/DDBJ databases">
        <authorList>
            <person name="Sun Q."/>
            <person name="Mori K."/>
        </authorList>
    </citation>
    <scope>NUCLEOTIDE SEQUENCE [LARGE SCALE GENOMIC DNA]</scope>
    <source>
        <strain evidence="1 2">CCM 7650</strain>
    </source>
</reference>
<sequence>MEKHNKKYEPISLKENKGCHYRFLILDDQELYHIGVSLKDLGNKCFAFSRMDDFLAEVRVELLNG</sequence>
<comment type="caution">
    <text evidence="1">The sequence shown here is derived from an EMBL/GenBank/DDBJ whole genome shotgun (WGS) entry which is preliminary data.</text>
</comment>
<organism evidence="1 2">
    <name type="scientific">Fontibacter flavus</name>
    <dbReference type="NCBI Taxonomy" id="654838"/>
    <lineage>
        <taxon>Bacteria</taxon>
        <taxon>Pseudomonadati</taxon>
        <taxon>Bacteroidota</taxon>
        <taxon>Cytophagia</taxon>
        <taxon>Cytophagales</taxon>
        <taxon>Cyclobacteriaceae</taxon>
        <taxon>Fontibacter</taxon>
    </lineage>
</organism>
<accession>A0ABV6FWN9</accession>